<dbReference type="SUPFAM" id="SSF81406">
    <property type="entry name" value="Mitochondrial cytochrome c oxidase subunit IV"/>
    <property type="match status" value="1"/>
</dbReference>
<keyword evidence="8 10" id="KW-0496">Mitochondrion</keyword>
<dbReference type="AlphaFoldDB" id="A0AA36D1F6"/>
<feature type="non-terminal residue" evidence="11">
    <location>
        <position position="181"/>
    </location>
</feature>
<evidence type="ECO:0000256" key="6">
    <source>
        <dbReference type="ARBA" id="ARBA00022989"/>
    </source>
</evidence>
<dbReference type="GO" id="GO:0005743">
    <property type="term" value="C:mitochondrial inner membrane"/>
    <property type="evidence" value="ECO:0007669"/>
    <property type="project" value="UniProtKB-SubCell"/>
</dbReference>
<keyword evidence="4 10" id="KW-0999">Mitochondrion inner membrane</keyword>
<evidence type="ECO:0000256" key="8">
    <source>
        <dbReference type="ARBA" id="ARBA00023128"/>
    </source>
</evidence>
<evidence type="ECO:0000256" key="9">
    <source>
        <dbReference type="ARBA" id="ARBA00023136"/>
    </source>
</evidence>
<dbReference type="PRINTS" id="PR01873">
    <property type="entry name" value="CYTCOXIDASE4"/>
</dbReference>
<keyword evidence="12" id="KW-1185">Reference proteome</keyword>
<dbReference type="PANTHER" id="PTHR10707">
    <property type="entry name" value="CYTOCHROME C OXIDASE SUBUNIT IV"/>
    <property type="match status" value="1"/>
</dbReference>
<name>A0AA36D1F6_9BILA</name>
<keyword evidence="9" id="KW-0472">Membrane</keyword>
<comment type="similarity">
    <text evidence="2 10">Belongs to the cytochrome c oxidase IV family.</text>
</comment>
<dbReference type="EMBL" id="CATQJA010002653">
    <property type="protein sequence ID" value="CAJ0578184.1"/>
    <property type="molecule type" value="Genomic_DNA"/>
</dbReference>
<organism evidence="11 12">
    <name type="scientific">Mesorhabditis spiculigera</name>
    <dbReference type="NCBI Taxonomy" id="96644"/>
    <lineage>
        <taxon>Eukaryota</taxon>
        <taxon>Metazoa</taxon>
        <taxon>Ecdysozoa</taxon>
        <taxon>Nematoda</taxon>
        <taxon>Chromadorea</taxon>
        <taxon>Rhabditida</taxon>
        <taxon>Rhabditina</taxon>
        <taxon>Rhabditomorpha</taxon>
        <taxon>Rhabditoidea</taxon>
        <taxon>Rhabditidae</taxon>
        <taxon>Mesorhabditinae</taxon>
        <taxon>Mesorhabditis</taxon>
    </lineage>
</organism>
<keyword evidence="7" id="KW-0560">Oxidoreductase</keyword>
<evidence type="ECO:0000256" key="5">
    <source>
        <dbReference type="ARBA" id="ARBA00022946"/>
    </source>
</evidence>
<evidence type="ECO:0000256" key="7">
    <source>
        <dbReference type="ARBA" id="ARBA00023002"/>
    </source>
</evidence>
<dbReference type="Gene3D" id="1.10.442.10">
    <property type="entry name" value="Cytochrome c oxidase subunit IV"/>
    <property type="match status" value="1"/>
</dbReference>
<evidence type="ECO:0000256" key="3">
    <source>
        <dbReference type="ARBA" id="ARBA00022692"/>
    </source>
</evidence>
<dbReference type="PANTHER" id="PTHR10707:SF10">
    <property type="entry name" value="CYTOCHROME C OXIDASE SUBUNIT 4"/>
    <property type="match status" value="1"/>
</dbReference>
<dbReference type="Pfam" id="PF02936">
    <property type="entry name" value="COX4"/>
    <property type="match status" value="1"/>
</dbReference>
<keyword evidence="5" id="KW-0809">Transit peptide</keyword>
<dbReference type="InterPro" id="IPR036639">
    <property type="entry name" value="Cyt_c_oxidase_su4_sf"/>
</dbReference>
<comment type="subcellular location">
    <subcellularLocation>
        <location evidence="1 10">Mitochondrion inner membrane</location>
        <topology evidence="1 10">Single-pass membrane protein</topology>
    </subcellularLocation>
</comment>
<sequence>MLSRAAAFPRLCTRKLHTSTSVLSGSPEWYWGPEKAAGREYVGHGATGDNTYTDRLDYWYPAIRFRVEDATIKPVRAKEQGDWKSLSVEEKKQLYRHSFRQTLAEFEAPSAYWKLCLAMGLSVLALATAYATFLNNVVYPPIPPTFQDEYKEAQIMRTIVLEKGAFLGPASKWDYENNRWK</sequence>
<comment type="subunit">
    <text evidence="10">Component of the cytochrome c oxidase (complex IV, CIV), a multisubunit enzyme composed of 14 subunits.</text>
</comment>
<dbReference type="CDD" id="cd00922">
    <property type="entry name" value="Cyt_c_Oxidase_IV"/>
    <property type="match status" value="1"/>
</dbReference>
<evidence type="ECO:0000256" key="4">
    <source>
        <dbReference type="ARBA" id="ARBA00022792"/>
    </source>
</evidence>
<dbReference type="GO" id="GO:0016491">
    <property type="term" value="F:oxidoreductase activity"/>
    <property type="evidence" value="ECO:0007669"/>
    <property type="project" value="UniProtKB-KW"/>
</dbReference>
<dbReference type="GO" id="GO:0006123">
    <property type="term" value="P:mitochondrial electron transport, cytochrome c to oxygen"/>
    <property type="evidence" value="ECO:0007669"/>
    <property type="project" value="InterPro"/>
</dbReference>
<evidence type="ECO:0000313" key="12">
    <source>
        <dbReference type="Proteomes" id="UP001177023"/>
    </source>
</evidence>
<accession>A0AA36D1F6</accession>
<proteinExistence type="inferred from homology"/>
<dbReference type="InterPro" id="IPR004203">
    <property type="entry name" value="Cyt_c_oxidase_su4_fam"/>
</dbReference>
<reference evidence="11" key="1">
    <citation type="submission" date="2023-06" db="EMBL/GenBank/DDBJ databases">
        <authorList>
            <person name="Delattre M."/>
        </authorList>
    </citation>
    <scope>NUCLEOTIDE SEQUENCE</scope>
    <source>
        <strain evidence="11">AF72</strain>
    </source>
</reference>
<dbReference type="GO" id="GO:0045277">
    <property type="term" value="C:respiratory chain complex IV"/>
    <property type="evidence" value="ECO:0007669"/>
    <property type="project" value="InterPro"/>
</dbReference>
<comment type="function">
    <text evidence="10">Component of the cytochrome c oxidase, the last enzyme in the mitochondrial electron transport chain which drives oxidative phosphorylation.</text>
</comment>
<evidence type="ECO:0000256" key="2">
    <source>
        <dbReference type="ARBA" id="ARBA00008135"/>
    </source>
</evidence>
<evidence type="ECO:0000313" key="11">
    <source>
        <dbReference type="EMBL" id="CAJ0578184.1"/>
    </source>
</evidence>
<keyword evidence="3" id="KW-0812">Transmembrane</keyword>
<comment type="pathway">
    <text evidence="10">Energy metabolism; oxidative phosphorylation.</text>
</comment>
<keyword evidence="6" id="KW-1133">Transmembrane helix</keyword>
<dbReference type="Proteomes" id="UP001177023">
    <property type="component" value="Unassembled WGS sequence"/>
</dbReference>
<evidence type="ECO:0000256" key="1">
    <source>
        <dbReference type="ARBA" id="ARBA00004434"/>
    </source>
</evidence>
<dbReference type="InterPro" id="IPR013288">
    <property type="entry name" value="Cyt_c_oxidase_su4"/>
</dbReference>
<comment type="caution">
    <text evidence="11">The sequence shown here is derived from an EMBL/GenBank/DDBJ whole genome shotgun (WGS) entry which is preliminary data.</text>
</comment>
<dbReference type="FunFam" id="1.10.442.10:FF:000001">
    <property type="entry name" value="Cytochrome c oxidase subunit 4 isoform 1"/>
    <property type="match status" value="1"/>
</dbReference>
<protein>
    <recommendedName>
        <fullName evidence="10">Cytochrome c oxidase subunit 4</fullName>
    </recommendedName>
</protein>
<gene>
    <name evidence="11" type="ORF">MSPICULIGERA_LOCUS16445</name>
</gene>
<evidence type="ECO:0000256" key="10">
    <source>
        <dbReference type="RuleBase" id="RU367145"/>
    </source>
</evidence>